<protein>
    <submittedName>
        <fullName evidence="3">Glycosyltransferase family 4 protein</fullName>
    </submittedName>
</protein>
<dbReference type="OrthoDB" id="9781738at2"/>
<dbReference type="GO" id="GO:0016757">
    <property type="term" value="F:glycosyltransferase activity"/>
    <property type="evidence" value="ECO:0007669"/>
    <property type="project" value="InterPro"/>
</dbReference>
<feature type="domain" description="Glycosyl transferase family 1" evidence="2">
    <location>
        <begin position="236"/>
        <end position="382"/>
    </location>
</feature>
<dbReference type="SUPFAM" id="SSF53756">
    <property type="entry name" value="UDP-Glycosyltransferase/glycogen phosphorylase"/>
    <property type="match status" value="1"/>
</dbReference>
<dbReference type="EMBL" id="VAUV01000010">
    <property type="protein sequence ID" value="TLD69951.1"/>
    <property type="molecule type" value="Genomic_DNA"/>
</dbReference>
<dbReference type="AlphaFoldDB" id="A0A5R8KCD2"/>
<evidence type="ECO:0000259" key="2">
    <source>
        <dbReference type="Pfam" id="PF00534"/>
    </source>
</evidence>
<dbReference type="CDD" id="cd03801">
    <property type="entry name" value="GT4_PimA-like"/>
    <property type="match status" value="1"/>
</dbReference>
<keyword evidence="1 3" id="KW-0808">Transferase</keyword>
<organism evidence="3 4">
    <name type="scientific">Phragmitibacter flavus</name>
    <dbReference type="NCBI Taxonomy" id="2576071"/>
    <lineage>
        <taxon>Bacteria</taxon>
        <taxon>Pseudomonadati</taxon>
        <taxon>Verrucomicrobiota</taxon>
        <taxon>Verrucomicrobiia</taxon>
        <taxon>Verrucomicrobiales</taxon>
        <taxon>Verrucomicrobiaceae</taxon>
        <taxon>Phragmitibacter</taxon>
    </lineage>
</organism>
<comment type="caution">
    <text evidence="3">The sequence shown here is derived from an EMBL/GenBank/DDBJ whole genome shotgun (WGS) entry which is preliminary data.</text>
</comment>
<dbReference type="RefSeq" id="WP_138087006.1">
    <property type="nucleotide sequence ID" value="NZ_VAUV01000010.1"/>
</dbReference>
<dbReference type="InterPro" id="IPR001296">
    <property type="entry name" value="Glyco_trans_1"/>
</dbReference>
<dbReference type="Pfam" id="PF00534">
    <property type="entry name" value="Glycos_transf_1"/>
    <property type="match status" value="1"/>
</dbReference>
<evidence type="ECO:0000313" key="3">
    <source>
        <dbReference type="EMBL" id="TLD69951.1"/>
    </source>
</evidence>
<dbReference type="PANTHER" id="PTHR46401">
    <property type="entry name" value="GLYCOSYLTRANSFERASE WBBK-RELATED"/>
    <property type="match status" value="1"/>
</dbReference>
<sequence>MRHEKPGDCRVLVLQNGARHNYAVPLALARSGMLGGFYTDACGNEGLGKRVSLLSHLPKFGTSFKLLKNRTVPHEVLPYTRSFPVGAMVENLITAKIANYTDAHALGLLMAWEGDRDCNMIYSSQGWSPQFLRRVQTKRKHVVSEIYVKPTLSRIHEQEQVLFPDWENIKPPASTIALEKFRDGLCKFSDDLITPSISVKEDIIKERLFPEDRIHVVPYGIGDEFFSIENQPVAGKILFVGSCTISKGFHYFAEATQIVSKVSQPSPHQYTAAGNATQLVKQQPACNQIKFLGRVPRFEIDQLYADADILVFPTLSDSFGSVVLEAMAAGVPVICSPYCADIVEHGVSGFVVEPRDIEALSAAMIKLTTDRNLRRSMSEAARIRARQYTWENHQKTLTKTLLSLHDAGRSDK</sequence>
<accession>A0A5R8KCD2</accession>
<reference evidence="3 4" key="1">
    <citation type="submission" date="2019-05" db="EMBL/GenBank/DDBJ databases">
        <title>Verrucobacter flavum gen. nov., sp. nov. a new member of the family Verrucomicrobiaceae.</title>
        <authorList>
            <person name="Szuroczki S."/>
            <person name="Abbaszade G."/>
            <person name="Szabo A."/>
            <person name="Felfoldi T."/>
            <person name="Schumann P."/>
            <person name="Boka K."/>
            <person name="Keki Z."/>
            <person name="Toumi M."/>
            <person name="Toth E."/>
        </authorList>
    </citation>
    <scope>NUCLEOTIDE SEQUENCE [LARGE SCALE GENOMIC DNA]</scope>
    <source>
        <strain evidence="3 4">MG-N-17</strain>
    </source>
</reference>
<evidence type="ECO:0000256" key="1">
    <source>
        <dbReference type="ARBA" id="ARBA00022679"/>
    </source>
</evidence>
<name>A0A5R8KCD2_9BACT</name>
<dbReference type="Proteomes" id="UP000306196">
    <property type="component" value="Unassembled WGS sequence"/>
</dbReference>
<dbReference type="GO" id="GO:0009103">
    <property type="term" value="P:lipopolysaccharide biosynthetic process"/>
    <property type="evidence" value="ECO:0007669"/>
    <property type="project" value="TreeGrafter"/>
</dbReference>
<gene>
    <name evidence="3" type="ORF">FEM03_14565</name>
</gene>
<dbReference type="Gene3D" id="3.40.50.2000">
    <property type="entry name" value="Glycogen Phosphorylase B"/>
    <property type="match status" value="2"/>
</dbReference>
<proteinExistence type="predicted"/>
<evidence type="ECO:0000313" key="4">
    <source>
        <dbReference type="Proteomes" id="UP000306196"/>
    </source>
</evidence>
<dbReference type="PANTHER" id="PTHR46401:SF2">
    <property type="entry name" value="GLYCOSYLTRANSFERASE WBBK-RELATED"/>
    <property type="match status" value="1"/>
</dbReference>
<keyword evidence="4" id="KW-1185">Reference proteome</keyword>